<evidence type="ECO:0000256" key="4">
    <source>
        <dbReference type="ARBA" id="ARBA00016202"/>
    </source>
</evidence>
<comment type="similarity">
    <text evidence="2">Belongs to the LolB family.</text>
</comment>
<keyword evidence="12 14" id="KW-0449">Lipoprotein</keyword>
<dbReference type="EMBL" id="JADDOJ010000086">
    <property type="protein sequence ID" value="MBE7942227.1"/>
    <property type="molecule type" value="Genomic_DNA"/>
</dbReference>
<organism evidence="14 15">
    <name type="scientific">Ramlibacter aquaticus</name>
    <dbReference type="NCBI Taxonomy" id="2780094"/>
    <lineage>
        <taxon>Bacteria</taxon>
        <taxon>Pseudomonadati</taxon>
        <taxon>Pseudomonadota</taxon>
        <taxon>Betaproteobacteria</taxon>
        <taxon>Burkholderiales</taxon>
        <taxon>Comamonadaceae</taxon>
        <taxon>Ramlibacter</taxon>
    </lineage>
</organism>
<reference evidence="14 15" key="1">
    <citation type="submission" date="2020-10" db="EMBL/GenBank/DDBJ databases">
        <title>Draft genome of Ramlibacter aquaticus LMG 30558.</title>
        <authorList>
            <person name="Props R."/>
        </authorList>
    </citation>
    <scope>NUCLEOTIDE SEQUENCE [LARGE SCALE GENOMIC DNA]</scope>
    <source>
        <strain evidence="14 15">LMG 30558</strain>
    </source>
</reference>
<feature type="chain" id="PRO_5045602881" description="Outer-membrane lipoprotein LolB" evidence="13">
    <location>
        <begin position="27"/>
        <end position="168"/>
    </location>
</feature>
<evidence type="ECO:0000256" key="8">
    <source>
        <dbReference type="ARBA" id="ARBA00023136"/>
    </source>
</evidence>
<keyword evidence="6 13" id="KW-0732">Signal</keyword>
<dbReference type="Pfam" id="PF03550">
    <property type="entry name" value="LolB"/>
    <property type="match status" value="1"/>
</dbReference>
<evidence type="ECO:0000256" key="12">
    <source>
        <dbReference type="ARBA" id="ARBA00023288"/>
    </source>
</evidence>
<proteinExistence type="inferred from homology"/>
<evidence type="ECO:0000256" key="2">
    <source>
        <dbReference type="ARBA" id="ARBA00009696"/>
    </source>
</evidence>
<dbReference type="InterPro" id="IPR004565">
    <property type="entry name" value="OM_lipoprot_LolB"/>
</dbReference>
<name>A0ABR9SKD3_9BURK</name>
<keyword evidence="10" id="KW-0143">Chaperone</keyword>
<keyword evidence="9" id="KW-0564">Palmitate</keyword>
<keyword evidence="5" id="KW-0813">Transport</keyword>
<evidence type="ECO:0000256" key="13">
    <source>
        <dbReference type="SAM" id="SignalP"/>
    </source>
</evidence>
<keyword evidence="11" id="KW-0998">Cell outer membrane</keyword>
<evidence type="ECO:0000256" key="6">
    <source>
        <dbReference type="ARBA" id="ARBA00022729"/>
    </source>
</evidence>
<evidence type="ECO:0000256" key="10">
    <source>
        <dbReference type="ARBA" id="ARBA00023186"/>
    </source>
</evidence>
<comment type="caution">
    <text evidence="14">The sequence shown here is derived from an EMBL/GenBank/DDBJ whole genome shotgun (WGS) entry which is preliminary data.</text>
</comment>
<keyword evidence="7" id="KW-0653">Protein transport</keyword>
<dbReference type="InterPro" id="IPR029046">
    <property type="entry name" value="LolA/LolB/LppX"/>
</dbReference>
<dbReference type="PROSITE" id="PS51257">
    <property type="entry name" value="PROKAR_LIPOPROTEIN"/>
    <property type="match status" value="1"/>
</dbReference>
<keyword evidence="15" id="KW-1185">Reference proteome</keyword>
<evidence type="ECO:0000256" key="11">
    <source>
        <dbReference type="ARBA" id="ARBA00023237"/>
    </source>
</evidence>
<evidence type="ECO:0000313" key="14">
    <source>
        <dbReference type="EMBL" id="MBE7942227.1"/>
    </source>
</evidence>
<evidence type="ECO:0000256" key="3">
    <source>
        <dbReference type="ARBA" id="ARBA00011245"/>
    </source>
</evidence>
<dbReference type="SUPFAM" id="SSF89392">
    <property type="entry name" value="Prokaryotic lipoproteins and lipoprotein localization factors"/>
    <property type="match status" value="1"/>
</dbReference>
<comment type="subunit">
    <text evidence="3">Monomer.</text>
</comment>
<evidence type="ECO:0000256" key="1">
    <source>
        <dbReference type="ARBA" id="ARBA00004459"/>
    </source>
</evidence>
<sequence>MRPLPRRRAAWPALVAALWLAGCATVAPPAPDARHWSGRLGLTVLDAAGQAQAQSAVSASFQLDGSPSEGSLSLSTPIGSTLAVLKWQPGHARLEANGTVEEYGSLDALAAAATGTPIPVAALFDWLDGRPTPVPGWTPDLSRIADGRLAAHRTQPPPPAELRLVLDR</sequence>
<gene>
    <name evidence="14" type="ORF">IM725_16760</name>
</gene>
<keyword evidence="8" id="KW-0472">Membrane</keyword>
<feature type="signal peptide" evidence="13">
    <location>
        <begin position="1"/>
        <end position="26"/>
    </location>
</feature>
<dbReference type="RefSeq" id="WP_193781783.1">
    <property type="nucleotide sequence ID" value="NZ_JADDOJ010000086.1"/>
</dbReference>
<dbReference type="Proteomes" id="UP000715965">
    <property type="component" value="Unassembled WGS sequence"/>
</dbReference>
<evidence type="ECO:0000256" key="9">
    <source>
        <dbReference type="ARBA" id="ARBA00023139"/>
    </source>
</evidence>
<accession>A0ABR9SKD3</accession>
<evidence type="ECO:0000313" key="15">
    <source>
        <dbReference type="Proteomes" id="UP000715965"/>
    </source>
</evidence>
<evidence type="ECO:0000256" key="7">
    <source>
        <dbReference type="ARBA" id="ARBA00022927"/>
    </source>
</evidence>
<protein>
    <recommendedName>
        <fullName evidence="4">Outer-membrane lipoprotein LolB</fullName>
    </recommendedName>
</protein>
<comment type="subcellular location">
    <subcellularLocation>
        <location evidence="1">Cell outer membrane</location>
        <topology evidence="1">Lipid-anchor</topology>
    </subcellularLocation>
</comment>
<evidence type="ECO:0000256" key="5">
    <source>
        <dbReference type="ARBA" id="ARBA00022448"/>
    </source>
</evidence>
<dbReference type="Gene3D" id="2.50.20.10">
    <property type="entry name" value="Lipoprotein localisation LolA/LolB/LppX"/>
    <property type="match status" value="1"/>
</dbReference>